<feature type="transmembrane region" description="Helical" evidence="6">
    <location>
        <begin position="386"/>
        <end position="405"/>
    </location>
</feature>
<dbReference type="GO" id="GO:0005886">
    <property type="term" value="C:plasma membrane"/>
    <property type="evidence" value="ECO:0007669"/>
    <property type="project" value="UniProtKB-SubCell"/>
</dbReference>
<evidence type="ECO:0000256" key="4">
    <source>
        <dbReference type="ARBA" id="ARBA00022989"/>
    </source>
</evidence>
<keyword evidence="5 6" id="KW-0472">Membrane</keyword>
<feature type="transmembrane region" description="Helical" evidence="6">
    <location>
        <begin position="12"/>
        <end position="33"/>
    </location>
</feature>
<evidence type="ECO:0000256" key="2">
    <source>
        <dbReference type="ARBA" id="ARBA00022475"/>
    </source>
</evidence>
<evidence type="ECO:0000313" key="9">
    <source>
        <dbReference type="Proteomes" id="UP000245657"/>
    </source>
</evidence>
<proteinExistence type="predicted"/>
<gene>
    <name evidence="8" type="ORF">DK846_12325</name>
</gene>
<feature type="transmembrane region" description="Helical" evidence="6">
    <location>
        <begin position="158"/>
        <end position="179"/>
    </location>
</feature>
<keyword evidence="9" id="KW-1185">Reference proteome</keyword>
<dbReference type="GO" id="GO:0000155">
    <property type="term" value="F:phosphorelay sensor kinase activity"/>
    <property type="evidence" value="ECO:0007669"/>
    <property type="project" value="InterPro"/>
</dbReference>
<feature type="transmembrane region" description="Helical" evidence="6">
    <location>
        <begin position="327"/>
        <end position="346"/>
    </location>
</feature>
<evidence type="ECO:0000259" key="7">
    <source>
        <dbReference type="Pfam" id="PF07694"/>
    </source>
</evidence>
<feature type="transmembrane region" description="Helical" evidence="6">
    <location>
        <begin position="579"/>
        <end position="601"/>
    </location>
</feature>
<feature type="domain" description="Signal transduction histidine kinase 5TM receptor LytS transmembrane region" evidence="7">
    <location>
        <begin position="447"/>
        <end position="603"/>
    </location>
</feature>
<sequence length="1152" mass="126601">MTTKFHSLTQFSLPILTDLIFFLGPCIMLAVSISGRGFPEAVNAGTLTGFSFLWLAILVLIYKYVLVEGLARYTLAKGEHIFDGMHGFPGPENWEVFFMVLIYVLEMIGYGGLALFSAQFLQELIPISCSREILATITLFIILPLLIKKNFTLFEKLVFFFAAVMIGGVIYTFLGITIPFEAMAAGLIPSASRGQVTEIIPIMGAVGSGLNLLIFSIWLREKIGLRHGASFYAEQIRNVRITQGIAFLITGLMTLAFFTMGYYTKGGEDLFAGAVAGLNTLPHGAVIFFFTGYVILFGVLITGADGRARAVASILCSTGVSGWNEKLTYQIIITGFIGLMLFIVWSGNPKTLISYTSAFGAFMFAFTGIMLLYLDAHLPRYARGSRLWFVIMTAGTFAYLLMALFREEVFYDVGLPLVQNLLGLLILLYLVIRSGVITPVLDHKPGRGDLLLFICIFSILGIYGTRSSILIDTLPISFGTLIPIIAAFLGGPVAGIIVGAVSGIGGYGSPGFETLPWYAEIIPPLVAGCLAGVISRYRDAFASRRTLILGLITVFTGLIQVILLWAVKPAVVGDAIEELHQITIPTLGTLLIGLVIVFYLIEEEKKTRRTKTHSEPGSLPLPAGIRQSLSQFLGSTPILKQVVVILIIGFALISVFLTGRMSETGVPLLNRIAVLGAIIFLLTRSRTFQDILISATTMTERVWLTVIFGLFSAYGYMEFKSRWGIAIQFPDLGPAIAGILGGPIIGAAAGVLGGGYALVTGGPDMAASALITILSGVVAGLFALLWRRNLTYQRVIFIGFLIGSLRFLLLYTTGEVYDGKVLATFLLNVLLPIFGLILFQFIIREETVSFLTINRTGNAAEDRIQEKKLAILSSETMERLSNLFTIISGRLLSLEFIMSQIGEEEIARKVRTLISTDLIDDLLEDFSQFSNLHKEGTRDDLELALKAGQITKKLDRMIKKEGLDRIIHPSLIRRADRLYQDYLSLLEGEEPVPREDHVELSGFIRSILDNLTRQQVTDEEFLEASDDPEQYIRLLVTRLAHIPIFETVSISFDQGENIPKVCIARDRFEDFIISLLEHLGVAGAESIRLSCLKQETDILLTLDCRGSGPGWPPAQESLVSFFEECRISGGKISQTHNESNLLIHISLTPWQG</sequence>
<dbReference type="GeneID" id="97550205"/>
<name>A0A2V2MZ88_9EURY</name>
<dbReference type="GO" id="GO:0071555">
    <property type="term" value="P:cell wall organization"/>
    <property type="evidence" value="ECO:0007669"/>
    <property type="project" value="InterPro"/>
</dbReference>
<keyword evidence="3 6" id="KW-0812">Transmembrane</keyword>
<feature type="transmembrane region" description="Helical" evidence="6">
    <location>
        <begin position="481"/>
        <end position="501"/>
    </location>
</feature>
<evidence type="ECO:0000256" key="3">
    <source>
        <dbReference type="ARBA" id="ARBA00022692"/>
    </source>
</evidence>
<feature type="transmembrane region" description="Helical" evidence="6">
    <location>
        <begin position="53"/>
        <end position="75"/>
    </location>
</feature>
<protein>
    <recommendedName>
        <fullName evidence="7">Signal transduction histidine kinase 5TM receptor LytS transmembrane region domain-containing protein</fullName>
    </recommendedName>
</protein>
<feature type="transmembrane region" description="Helical" evidence="6">
    <location>
        <begin position="546"/>
        <end position="567"/>
    </location>
</feature>
<evidence type="ECO:0000256" key="5">
    <source>
        <dbReference type="ARBA" id="ARBA00023136"/>
    </source>
</evidence>
<feature type="transmembrane region" description="Helical" evidence="6">
    <location>
        <begin position="199"/>
        <end position="220"/>
    </location>
</feature>
<feature type="transmembrane region" description="Helical" evidence="6">
    <location>
        <begin position="792"/>
        <end position="809"/>
    </location>
</feature>
<dbReference type="Proteomes" id="UP000245657">
    <property type="component" value="Unassembled WGS sequence"/>
</dbReference>
<feature type="transmembrane region" description="Helical" evidence="6">
    <location>
        <begin position="450"/>
        <end position="469"/>
    </location>
</feature>
<keyword evidence="4 6" id="KW-1133">Transmembrane helix</keyword>
<feature type="transmembrane region" description="Helical" evidence="6">
    <location>
        <begin position="352"/>
        <end position="374"/>
    </location>
</feature>
<feature type="transmembrane region" description="Helical" evidence="6">
    <location>
        <begin position="283"/>
        <end position="306"/>
    </location>
</feature>
<feature type="transmembrane region" description="Helical" evidence="6">
    <location>
        <begin position="702"/>
        <end position="717"/>
    </location>
</feature>
<feature type="transmembrane region" description="Helical" evidence="6">
    <location>
        <begin position="664"/>
        <end position="682"/>
    </location>
</feature>
<dbReference type="Gene3D" id="1.10.1760.20">
    <property type="match status" value="2"/>
</dbReference>
<comment type="caution">
    <text evidence="8">The sequence shown here is derived from an EMBL/GenBank/DDBJ whole genome shotgun (WGS) entry which is preliminary data.</text>
</comment>
<reference evidence="8 9" key="1">
    <citation type="submission" date="2018-05" db="EMBL/GenBank/DDBJ databases">
        <title>Draft genome of Methanospirillum lacunae Ki8-1.</title>
        <authorList>
            <person name="Dueholm M.S."/>
            <person name="Nielsen P.H."/>
            <person name="Bakmann L.F."/>
            <person name="Otzen D.E."/>
        </authorList>
    </citation>
    <scope>NUCLEOTIDE SEQUENCE [LARGE SCALE GENOMIC DNA]</scope>
    <source>
        <strain evidence="8 9">Ki8-1</strain>
    </source>
</reference>
<feature type="transmembrane region" description="Helical" evidence="6">
    <location>
        <begin position="737"/>
        <end position="759"/>
    </location>
</feature>
<feature type="transmembrane region" description="Helical" evidence="6">
    <location>
        <begin position="96"/>
        <end position="118"/>
    </location>
</feature>
<dbReference type="NCBIfam" id="NF037982">
    <property type="entry name" value="Nramp_1"/>
    <property type="match status" value="1"/>
</dbReference>
<dbReference type="RefSeq" id="WP_109969249.1">
    <property type="nucleotide sequence ID" value="NZ_CP176093.1"/>
</dbReference>
<feature type="transmembrane region" description="Helical" evidence="6">
    <location>
        <begin position="821"/>
        <end position="843"/>
    </location>
</feature>
<dbReference type="EMBL" id="QGMY01000008">
    <property type="protein sequence ID" value="PWR71630.1"/>
    <property type="molecule type" value="Genomic_DNA"/>
</dbReference>
<dbReference type="InterPro" id="IPR011620">
    <property type="entry name" value="Sig_transdc_His_kinase_LytS_TM"/>
</dbReference>
<accession>A0A2V2MZ88</accession>
<feature type="transmembrane region" description="Helical" evidence="6">
    <location>
        <begin position="638"/>
        <end position="658"/>
    </location>
</feature>
<evidence type="ECO:0000256" key="1">
    <source>
        <dbReference type="ARBA" id="ARBA00004651"/>
    </source>
</evidence>
<feature type="transmembrane region" description="Helical" evidence="6">
    <location>
        <begin position="124"/>
        <end position="146"/>
    </location>
</feature>
<dbReference type="AlphaFoldDB" id="A0A2V2MZ88"/>
<comment type="subcellular location">
    <subcellularLocation>
        <location evidence="1">Cell membrane</location>
        <topology evidence="1">Multi-pass membrane protein</topology>
    </subcellularLocation>
</comment>
<organism evidence="8 9">
    <name type="scientific">Methanospirillum lacunae</name>
    <dbReference type="NCBI Taxonomy" id="668570"/>
    <lineage>
        <taxon>Archaea</taxon>
        <taxon>Methanobacteriati</taxon>
        <taxon>Methanobacteriota</taxon>
        <taxon>Stenosarchaea group</taxon>
        <taxon>Methanomicrobia</taxon>
        <taxon>Methanomicrobiales</taxon>
        <taxon>Methanospirillaceae</taxon>
        <taxon>Methanospirillum</taxon>
    </lineage>
</organism>
<dbReference type="OrthoDB" id="213464at2157"/>
<keyword evidence="2" id="KW-1003">Cell membrane</keyword>
<feature type="transmembrane region" description="Helical" evidence="6">
    <location>
        <begin position="241"/>
        <end position="263"/>
    </location>
</feature>
<evidence type="ECO:0000256" key="6">
    <source>
        <dbReference type="SAM" id="Phobius"/>
    </source>
</evidence>
<feature type="domain" description="Signal transduction histidine kinase 5TM receptor LytS transmembrane region" evidence="7">
    <location>
        <begin position="688"/>
        <end position="844"/>
    </location>
</feature>
<dbReference type="Pfam" id="PF07694">
    <property type="entry name" value="5TM-5TMR_LYT"/>
    <property type="match status" value="2"/>
</dbReference>
<evidence type="ECO:0000313" key="8">
    <source>
        <dbReference type="EMBL" id="PWR71630.1"/>
    </source>
</evidence>
<feature type="transmembrane region" description="Helical" evidence="6">
    <location>
        <begin position="766"/>
        <end position="786"/>
    </location>
</feature>
<feature type="transmembrane region" description="Helical" evidence="6">
    <location>
        <begin position="417"/>
        <end position="438"/>
    </location>
</feature>